<keyword evidence="8" id="KW-1133">Transmembrane helix</keyword>
<evidence type="ECO:0000313" key="9">
    <source>
        <dbReference type="EMBL" id="EGR30391.1"/>
    </source>
</evidence>
<evidence type="ECO:0000256" key="3">
    <source>
        <dbReference type="ARBA" id="ARBA00022679"/>
    </source>
</evidence>
<dbReference type="PANTHER" id="PTHR10408:SF7">
    <property type="entry name" value="DIACYLGLYCEROL O-ACYLTRANSFERASE 1"/>
    <property type="match status" value="1"/>
</dbReference>
<evidence type="ECO:0000256" key="7">
    <source>
        <dbReference type="PIRSR" id="PIRSR000439-1"/>
    </source>
</evidence>
<reference evidence="9 10" key="1">
    <citation type="submission" date="2011-07" db="EMBL/GenBank/DDBJ databases">
        <authorList>
            <person name="Coyne R."/>
            <person name="Brami D."/>
            <person name="Johnson J."/>
            <person name="Hostetler J."/>
            <person name="Hannick L."/>
            <person name="Clark T."/>
            <person name="Cassidy-Hanley D."/>
            <person name="Inman J."/>
        </authorList>
    </citation>
    <scope>NUCLEOTIDE SEQUENCE [LARGE SCALE GENOMIC DNA]</scope>
    <source>
        <strain evidence="9 10">G5</strain>
    </source>
</reference>
<dbReference type="AlphaFoldDB" id="G0QWL6"/>
<keyword evidence="4 6" id="KW-0256">Endoplasmic reticulum</keyword>
<comment type="subcellular location">
    <subcellularLocation>
        <location evidence="1 6">Endoplasmic reticulum membrane</location>
        <topology evidence="1 6">Multi-pass membrane protein</topology>
    </subcellularLocation>
</comment>
<keyword evidence="5 6" id="KW-0012">Acyltransferase</keyword>
<dbReference type="PIRSF" id="PIRSF000439">
    <property type="entry name" value="Oat_ACAT_DAG_ARE"/>
    <property type="match status" value="1"/>
</dbReference>
<dbReference type="GO" id="GO:0004144">
    <property type="term" value="F:diacylglycerol O-acyltransferase activity"/>
    <property type="evidence" value="ECO:0007669"/>
    <property type="project" value="TreeGrafter"/>
</dbReference>
<feature type="transmembrane region" description="Helical" evidence="8">
    <location>
        <begin position="578"/>
        <end position="600"/>
    </location>
</feature>
<evidence type="ECO:0000256" key="2">
    <source>
        <dbReference type="ARBA" id="ARBA00005189"/>
    </source>
</evidence>
<dbReference type="OMA" id="RCHDYRR"/>
<feature type="transmembrane region" description="Helical" evidence="8">
    <location>
        <begin position="254"/>
        <end position="274"/>
    </location>
</feature>
<dbReference type="FunCoup" id="G0QWL6">
    <property type="interactions" value="12"/>
</dbReference>
<dbReference type="GO" id="GO:0019432">
    <property type="term" value="P:triglyceride biosynthetic process"/>
    <property type="evidence" value="ECO:0007669"/>
    <property type="project" value="TreeGrafter"/>
</dbReference>
<dbReference type="eggNOG" id="KOG0380">
    <property type="taxonomic scope" value="Eukaryota"/>
</dbReference>
<keyword evidence="8" id="KW-0812">Transmembrane</keyword>
<dbReference type="InterPro" id="IPR014371">
    <property type="entry name" value="Oat_ACAT_DAG_ARE"/>
</dbReference>
<dbReference type="GO" id="GO:0005789">
    <property type="term" value="C:endoplasmic reticulum membrane"/>
    <property type="evidence" value="ECO:0007669"/>
    <property type="project" value="UniProtKB-SubCell"/>
</dbReference>
<feature type="transmembrane region" description="Helical" evidence="8">
    <location>
        <begin position="548"/>
        <end position="566"/>
    </location>
</feature>
<dbReference type="RefSeq" id="XP_004031978.1">
    <property type="nucleotide sequence ID" value="XM_004031930.1"/>
</dbReference>
<evidence type="ECO:0000256" key="4">
    <source>
        <dbReference type="ARBA" id="ARBA00022824"/>
    </source>
</evidence>
<dbReference type="PANTHER" id="PTHR10408">
    <property type="entry name" value="STEROL O-ACYLTRANSFERASE"/>
    <property type="match status" value="1"/>
</dbReference>
<organism evidence="9 10">
    <name type="scientific">Ichthyophthirius multifiliis</name>
    <name type="common">White spot disease agent</name>
    <name type="synonym">Ich</name>
    <dbReference type="NCBI Taxonomy" id="5932"/>
    <lineage>
        <taxon>Eukaryota</taxon>
        <taxon>Sar</taxon>
        <taxon>Alveolata</taxon>
        <taxon>Ciliophora</taxon>
        <taxon>Intramacronucleata</taxon>
        <taxon>Oligohymenophorea</taxon>
        <taxon>Hymenostomatida</taxon>
        <taxon>Ophryoglenina</taxon>
        <taxon>Ichthyophthirius</taxon>
    </lineage>
</organism>
<dbReference type="STRING" id="857967.G0QWL6"/>
<dbReference type="OrthoDB" id="10039049at2759"/>
<feature type="active site" evidence="7">
    <location>
        <position position="540"/>
    </location>
</feature>
<comment type="similarity">
    <text evidence="6">Belongs to the membrane-bound acyltransferase family. Sterol o-acyltransferase subfamily.</text>
</comment>
<dbReference type="EMBL" id="GL984001">
    <property type="protein sequence ID" value="EGR30391.1"/>
    <property type="molecule type" value="Genomic_DNA"/>
</dbReference>
<accession>G0QWL6</accession>
<comment type="pathway">
    <text evidence="2">Lipid metabolism.</text>
</comment>
<proteinExistence type="inferred from homology"/>
<evidence type="ECO:0000256" key="5">
    <source>
        <dbReference type="ARBA" id="ARBA00023315"/>
    </source>
</evidence>
<feature type="transmembrane region" description="Helical" evidence="8">
    <location>
        <begin position="433"/>
        <end position="452"/>
    </location>
</feature>
<name>G0QWL6_ICHMU</name>
<dbReference type="InParanoid" id="G0QWL6"/>
<keyword evidence="6 8" id="KW-0472">Membrane</keyword>
<dbReference type="Proteomes" id="UP000008983">
    <property type="component" value="Unassembled WGS sequence"/>
</dbReference>
<evidence type="ECO:0000256" key="6">
    <source>
        <dbReference type="PIRNR" id="PIRNR000439"/>
    </source>
</evidence>
<sequence length="606" mass="72134">MTEISIKFYNTENIHFEEQSKASQVVKNDFQNYLIKNDPHHIDILENKNQILCTIICDKADFQYNQNEKKLQIFYKDKKDKEPQLALEIQSYSQSILKEIIENISERKIYTKYKGPLSYVPSRLQRTSLLSSESPEQNYRGFMNAAGLVLFINNIRQIVQNLKEYGLQLNNIYKQPWDYIDKHFAFMILIQFFFIGVTFLIQKAVFSSNIGPQFVKIKKIKHFYKNLMQARFLNIINLSLQFLSPVIYKKYFEIHFIPSVFLIGFNIVVFLKLISYSHVMRDIFFLIKRVQKYEKQSNKKNVSLSDVITEAESSSDNLELIRKNCNKLENIVELKNLIFFFAAPTLCFQLIYPRTQAIRKLWLLKRCIELILIIALQTQYIFQKINKQNKKRILWFQYLHPALQETYELSKDPNNITFLFILERMLKLSIPNLYFWISGFYGMFQLFQIQLLNQQDTVIDNSIQIGGIVEIQNNTGDNGIYLFIIGAQDIFIILYLKGEQVNYLLIYQFSLFPLYCMSGLLALLWVLQDIMHFQECAYKHLLFTYKKIQLKQFFCYIIYLVYYIFFKILRLENSQLGNLMFWISFCFIGQPLSAVIYYNIYRNVYG</sequence>
<evidence type="ECO:0000256" key="8">
    <source>
        <dbReference type="SAM" id="Phobius"/>
    </source>
</evidence>
<keyword evidence="10" id="KW-1185">Reference proteome</keyword>
<evidence type="ECO:0000313" key="10">
    <source>
        <dbReference type="Proteomes" id="UP000008983"/>
    </source>
</evidence>
<gene>
    <name evidence="9" type="ORF">IMG5_133280</name>
</gene>
<keyword evidence="3 6" id="KW-0808">Transferase</keyword>
<feature type="transmembrane region" description="Helical" evidence="8">
    <location>
        <begin position="479"/>
        <end position="496"/>
    </location>
</feature>
<evidence type="ECO:0000256" key="1">
    <source>
        <dbReference type="ARBA" id="ARBA00004477"/>
    </source>
</evidence>
<dbReference type="GeneID" id="14906504"/>
<protein>
    <recommendedName>
        <fullName evidence="6">O-acyltransferase</fullName>
    </recommendedName>
</protein>
<feature type="transmembrane region" description="Helical" evidence="8">
    <location>
        <begin position="184"/>
        <end position="206"/>
    </location>
</feature>
<feature type="transmembrane region" description="Helical" evidence="8">
    <location>
        <begin position="503"/>
        <end position="528"/>
    </location>
</feature>